<sequence length="130" mass="13491">MTGDRFSERARVGTLGVMKIVTGAGEWTQPAAGAANDWVEQLKVPDLSVGTYCIPAGGVDDQSPHTEDEIYVVTSGRARIVAASGDAVVGPGSVIFVPAGEEHRFVDVTEDLALLVVFGPAYGSRTGSQG</sequence>
<evidence type="ECO:0000313" key="2">
    <source>
        <dbReference type="EMBL" id="GIH29706.1"/>
    </source>
</evidence>
<comment type="caution">
    <text evidence="2">The sequence shown here is derived from an EMBL/GenBank/DDBJ whole genome shotgun (WGS) entry which is preliminary data.</text>
</comment>
<dbReference type="InterPro" id="IPR014710">
    <property type="entry name" value="RmlC-like_jellyroll"/>
</dbReference>
<name>A0A919QL15_9ACTN</name>
<dbReference type="Proteomes" id="UP000640052">
    <property type="component" value="Unassembled WGS sequence"/>
</dbReference>
<reference evidence="2" key="1">
    <citation type="submission" date="2021-01" db="EMBL/GenBank/DDBJ databases">
        <title>Whole genome shotgun sequence of Acrocarpospora phusangensis NBRC 108782.</title>
        <authorList>
            <person name="Komaki H."/>
            <person name="Tamura T."/>
        </authorList>
    </citation>
    <scope>NUCLEOTIDE SEQUENCE</scope>
    <source>
        <strain evidence="2">NBRC 108782</strain>
    </source>
</reference>
<gene>
    <name evidence="2" type="ORF">Aph01nite_80160</name>
</gene>
<keyword evidence="3" id="KW-1185">Reference proteome</keyword>
<proteinExistence type="predicted"/>
<dbReference type="SUPFAM" id="SSF51182">
    <property type="entry name" value="RmlC-like cupins"/>
    <property type="match status" value="1"/>
</dbReference>
<evidence type="ECO:0000313" key="3">
    <source>
        <dbReference type="Proteomes" id="UP000640052"/>
    </source>
</evidence>
<dbReference type="InterPro" id="IPR011051">
    <property type="entry name" value="RmlC_Cupin_sf"/>
</dbReference>
<protein>
    <recommendedName>
        <fullName evidence="1">Cupin type-2 domain-containing protein</fullName>
    </recommendedName>
</protein>
<dbReference type="InterPro" id="IPR013096">
    <property type="entry name" value="Cupin_2"/>
</dbReference>
<dbReference type="AlphaFoldDB" id="A0A919QL15"/>
<accession>A0A919QL15</accession>
<evidence type="ECO:0000259" key="1">
    <source>
        <dbReference type="Pfam" id="PF07883"/>
    </source>
</evidence>
<dbReference type="Pfam" id="PF07883">
    <property type="entry name" value="Cupin_2"/>
    <property type="match status" value="1"/>
</dbReference>
<feature type="domain" description="Cupin type-2" evidence="1">
    <location>
        <begin position="52"/>
        <end position="118"/>
    </location>
</feature>
<dbReference type="Gene3D" id="2.60.120.10">
    <property type="entry name" value="Jelly Rolls"/>
    <property type="match status" value="1"/>
</dbReference>
<dbReference type="EMBL" id="BOOA01000151">
    <property type="protein sequence ID" value="GIH29706.1"/>
    <property type="molecule type" value="Genomic_DNA"/>
</dbReference>
<organism evidence="2 3">
    <name type="scientific">Acrocarpospora phusangensis</name>
    <dbReference type="NCBI Taxonomy" id="1070424"/>
    <lineage>
        <taxon>Bacteria</taxon>
        <taxon>Bacillati</taxon>
        <taxon>Actinomycetota</taxon>
        <taxon>Actinomycetes</taxon>
        <taxon>Streptosporangiales</taxon>
        <taxon>Streptosporangiaceae</taxon>
        <taxon>Acrocarpospora</taxon>
    </lineage>
</organism>